<evidence type="ECO:0000256" key="1">
    <source>
        <dbReference type="SAM" id="Phobius"/>
    </source>
</evidence>
<name>A0A9N9LYB1_9HELO</name>
<feature type="transmembrane region" description="Helical" evidence="1">
    <location>
        <begin position="6"/>
        <end position="32"/>
    </location>
</feature>
<dbReference type="InterPro" id="IPR021848">
    <property type="entry name" value="HODM_asu-like"/>
</dbReference>
<reference evidence="2" key="1">
    <citation type="submission" date="2021-07" db="EMBL/GenBank/DDBJ databases">
        <authorList>
            <person name="Durling M."/>
        </authorList>
    </citation>
    <scope>NUCLEOTIDE SEQUENCE</scope>
</reference>
<dbReference type="Proteomes" id="UP000701801">
    <property type="component" value="Unassembled WGS sequence"/>
</dbReference>
<keyword evidence="1" id="KW-0812">Transmembrane</keyword>
<dbReference type="AlphaFoldDB" id="A0A9N9LYB1"/>
<dbReference type="Pfam" id="PF11927">
    <property type="entry name" value="HODM_asu-like"/>
    <property type="match status" value="1"/>
</dbReference>
<dbReference type="EMBL" id="CAJVRM010000727">
    <property type="protein sequence ID" value="CAG8983540.1"/>
    <property type="molecule type" value="Genomic_DNA"/>
</dbReference>
<sequence>MDTTNLASLVTGVVFTLAGITLGTYLIILAYVPRNKRSVAGISSFGLRQLRFPSSFPTDIDGDFVEELLHFDFRNAPIRPYRPFLPAPKHVAMGIDTCLHNDWIQIDSGYLNRLQERSQTLQDHAKDAVGVKSHSRAAIIELFIEVIIRHIPHRFPTMFKLENSTFKNLATGKEYNILDGLQDADIALRILCENVEEDFYFMVPDGKGEWRFQGYIACFPGGFFSPQRVGESFCEIHQPVPGYNERIGKGVDKFVQRMKPGELIQRFNWSLQCDGKDLFRLDGNNFYPEKGHTLPDRSKAIDLDQSYLRCERQTLKKLRRSQAIVFCVRSYMTSLHDIVKEGNGIKLAEAIVSMPEKLGDYKMRPFWERDVLHYLRTGERYEG</sequence>
<keyword evidence="3" id="KW-1185">Reference proteome</keyword>
<evidence type="ECO:0000313" key="3">
    <source>
        <dbReference type="Proteomes" id="UP000701801"/>
    </source>
</evidence>
<keyword evidence="1" id="KW-0472">Membrane</keyword>
<protein>
    <submittedName>
        <fullName evidence="2">Uncharacterized protein</fullName>
    </submittedName>
</protein>
<comment type="caution">
    <text evidence="2">The sequence shown here is derived from an EMBL/GenBank/DDBJ whole genome shotgun (WGS) entry which is preliminary data.</text>
</comment>
<organism evidence="2 3">
    <name type="scientific">Hymenoscyphus albidus</name>
    <dbReference type="NCBI Taxonomy" id="595503"/>
    <lineage>
        <taxon>Eukaryota</taxon>
        <taxon>Fungi</taxon>
        <taxon>Dikarya</taxon>
        <taxon>Ascomycota</taxon>
        <taxon>Pezizomycotina</taxon>
        <taxon>Leotiomycetes</taxon>
        <taxon>Helotiales</taxon>
        <taxon>Helotiaceae</taxon>
        <taxon>Hymenoscyphus</taxon>
    </lineage>
</organism>
<dbReference type="OrthoDB" id="5043642at2759"/>
<keyword evidence="1" id="KW-1133">Transmembrane helix</keyword>
<proteinExistence type="predicted"/>
<gene>
    <name evidence="2" type="ORF">HYALB_00004341</name>
</gene>
<evidence type="ECO:0000313" key="2">
    <source>
        <dbReference type="EMBL" id="CAG8983540.1"/>
    </source>
</evidence>
<accession>A0A9N9LYB1</accession>